<sequence length="87" mass="10309">MRTTERTIDLDLAKPGRTLLSRIETVWSLLKSARQRMRNRAAVCHLQDLDDYHLRDIGLTRAEVDRAILTSTFFEDPSRRLNRSRRR</sequence>
<evidence type="ECO:0000313" key="3">
    <source>
        <dbReference type="Proteomes" id="UP001161580"/>
    </source>
</evidence>
<organism evidence="2 3">
    <name type="scientific">Ferirhizobium litorale</name>
    <dbReference type="NCBI Taxonomy" id="2927786"/>
    <lineage>
        <taxon>Bacteria</taxon>
        <taxon>Pseudomonadati</taxon>
        <taxon>Pseudomonadota</taxon>
        <taxon>Alphaproteobacteria</taxon>
        <taxon>Hyphomicrobiales</taxon>
        <taxon>Rhizobiaceae</taxon>
        <taxon>Ferirhizobium</taxon>
    </lineage>
</organism>
<evidence type="ECO:0000313" key="2">
    <source>
        <dbReference type="EMBL" id="MDI7921730.1"/>
    </source>
</evidence>
<dbReference type="AlphaFoldDB" id="A0AAE3QB22"/>
<dbReference type="Proteomes" id="UP001161580">
    <property type="component" value="Unassembled WGS sequence"/>
</dbReference>
<name>A0AAE3QB22_9HYPH</name>
<keyword evidence="3" id="KW-1185">Reference proteome</keyword>
<gene>
    <name evidence="2" type="ORF">MRS75_06470</name>
</gene>
<feature type="domain" description="YjiS-like" evidence="1">
    <location>
        <begin position="30"/>
        <end position="64"/>
    </location>
</feature>
<proteinExistence type="predicted"/>
<dbReference type="RefSeq" id="WP_311789149.1">
    <property type="nucleotide sequence ID" value="NZ_JALDYY010000024.1"/>
</dbReference>
<dbReference type="EMBL" id="JALDYZ010000002">
    <property type="protein sequence ID" value="MDI7921730.1"/>
    <property type="molecule type" value="Genomic_DNA"/>
</dbReference>
<reference evidence="2" key="1">
    <citation type="submission" date="2022-03" db="EMBL/GenBank/DDBJ databases">
        <title>Fererhizobium litorale gen. nov., sp. nov., isolated from sandy sediments of the Sea of Japan seashore.</title>
        <authorList>
            <person name="Romanenko L."/>
            <person name="Kurilenko V."/>
            <person name="Otstavnykh N."/>
            <person name="Svetashev V."/>
            <person name="Tekutyeva L."/>
            <person name="Isaeva M."/>
            <person name="Mikhailov V."/>
        </authorList>
    </citation>
    <scope>NUCLEOTIDE SEQUENCE</scope>
    <source>
        <strain evidence="2">KMM 9576</strain>
    </source>
</reference>
<comment type="caution">
    <text evidence="2">The sequence shown here is derived from an EMBL/GenBank/DDBJ whole genome shotgun (WGS) entry which is preliminary data.</text>
</comment>
<dbReference type="Pfam" id="PF06568">
    <property type="entry name" value="YjiS-like"/>
    <property type="match status" value="1"/>
</dbReference>
<dbReference type="InterPro" id="IPR009506">
    <property type="entry name" value="YjiS-like"/>
</dbReference>
<protein>
    <submittedName>
        <fullName evidence="2">DUF1127 domain-containing protein</fullName>
    </submittedName>
</protein>
<accession>A0AAE3QB22</accession>
<evidence type="ECO:0000259" key="1">
    <source>
        <dbReference type="Pfam" id="PF06568"/>
    </source>
</evidence>